<dbReference type="Gene3D" id="1.10.287.950">
    <property type="entry name" value="Methyl-accepting chemotaxis protein"/>
    <property type="match status" value="1"/>
</dbReference>
<dbReference type="InterPro" id="IPR004089">
    <property type="entry name" value="MCPsignal_dom"/>
</dbReference>
<dbReference type="Pfam" id="PF00015">
    <property type="entry name" value="MCPsignal"/>
    <property type="match status" value="1"/>
</dbReference>
<organism evidence="10 11">
    <name type="scientific">Pseudomonas thivervalensis</name>
    <dbReference type="NCBI Taxonomy" id="86265"/>
    <lineage>
        <taxon>Bacteria</taxon>
        <taxon>Pseudomonadati</taxon>
        <taxon>Pseudomonadota</taxon>
        <taxon>Gammaproteobacteria</taxon>
        <taxon>Pseudomonadales</taxon>
        <taxon>Pseudomonadaceae</taxon>
        <taxon>Pseudomonas</taxon>
    </lineage>
</organism>
<evidence type="ECO:0000313" key="10">
    <source>
        <dbReference type="EMBL" id="AXA60084.1"/>
    </source>
</evidence>
<dbReference type="GO" id="GO:0005886">
    <property type="term" value="C:plasma membrane"/>
    <property type="evidence" value="ECO:0007669"/>
    <property type="project" value="UniProtKB-SubCell"/>
</dbReference>
<dbReference type="Proteomes" id="UP000251666">
    <property type="component" value="Chromosome"/>
</dbReference>
<dbReference type="RefSeq" id="WP_222614525.1">
    <property type="nucleotide sequence ID" value="NZ_CP022201.1"/>
</dbReference>
<gene>
    <name evidence="10" type="ORF">CEQ51_08365</name>
</gene>
<accession>A0A2Z4ZPM8</accession>
<dbReference type="PANTHER" id="PTHR32089:SF112">
    <property type="entry name" value="LYSOZYME-LIKE PROTEIN-RELATED"/>
    <property type="match status" value="1"/>
</dbReference>
<keyword evidence="6" id="KW-0472">Membrane</keyword>
<name>A0A2Z4ZPM8_9PSED</name>
<keyword evidence="3" id="KW-0488">Methylation</keyword>
<protein>
    <submittedName>
        <fullName evidence="10">Chemotaxis protein</fullName>
    </submittedName>
</protein>
<sequence length="435" mass="45953">MADRLAEPASWVGGVLLPVSTQGFQYQHLSDRVRSPDGEYILSVTIDPPGTSCVDASVTSLVLTALGSVCVLGVGGLGLQSVGLAILLLASGGASAFYYRSRSRALRQAQSLVGDDLHTLGGSQATCRCGLEPICRGVLPVWAGQIEIARGHTEEAITALAVRFADIAQRVERAVSTTQDGATTDGGLVALLGTSQHELDAIVASLRGALATKELLLQEVKVLSSLTEQLQAMAQDVGNIAKQTNLVALNAAIEAARAGEVGRGFAVVADEIRKLSSLSGDTGKRIGETVTTVNAAIASTLAISRQYAEQDEATVTHSGQVIEQVIQRFRTATSTLLESSQQLRQESQSVGQEISQVLVGLQFQDRVSQVLSLVRDDLEKLHQSLSPGGRENTATLDADVWLEELASTYTMPELHDIHRGGARGAPASESEITFF</sequence>
<evidence type="ECO:0000256" key="4">
    <source>
        <dbReference type="ARBA" id="ARBA00022692"/>
    </source>
</evidence>
<comment type="subcellular location">
    <subcellularLocation>
        <location evidence="1">Cell membrane</location>
    </subcellularLocation>
</comment>
<dbReference type="EMBL" id="CP022202">
    <property type="protein sequence ID" value="AXA60084.1"/>
    <property type="molecule type" value="Genomic_DNA"/>
</dbReference>
<reference evidence="11" key="1">
    <citation type="journal article" date="2021" name="Front. Microbiol.">
        <title>Genomic Analysis of the 1-Aminocyclopropane-1-Carboxylate Deaminase-Producing Pseudomonas thivervalensis SC5 Reveals Its Multifaceted Roles in Soil and in Beneficial Interactions With Plants.</title>
        <authorList>
            <person name="Nascimento F.X."/>
            <person name="Uron P."/>
            <person name="Glick B.R."/>
            <person name="Giachini A."/>
            <person name="Rossi M.J."/>
        </authorList>
    </citation>
    <scope>NUCLEOTIDE SEQUENCE [LARGE SCALE GENOMIC DNA]</scope>
    <source>
        <strain evidence="11">PLM3</strain>
    </source>
</reference>
<keyword evidence="2" id="KW-1003">Cell membrane</keyword>
<evidence type="ECO:0000256" key="3">
    <source>
        <dbReference type="ARBA" id="ARBA00022481"/>
    </source>
</evidence>
<evidence type="ECO:0000256" key="8">
    <source>
        <dbReference type="PROSITE-ProRule" id="PRU00284"/>
    </source>
</evidence>
<feature type="domain" description="Methyl-accepting transducer" evidence="9">
    <location>
        <begin position="153"/>
        <end position="362"/>
    </location>
</feature>
<dbReference type="GO" id="GO:0006935">
    <property type="term" value="P:chemotaxis"/>
    <property type="evidence" value="ECO:0007669"/>
    <property type="project" value="UniProtKB-ARBA"/>
</dbReference>
<evidence type="ECO:0000256" key="1">
    <source>
        <dbReference type="ARBA" id="ARBA00004236"/>
    </source>
</evidence>
<evidence type="ECO:0000313" key="11">
    <source>
        <dbReference type="Proteomes" id="UP000251666"/>
    </source>
</evidence>
<keyword evidence="4" id="KW-0812">Transmembrane</keyword>
<dbReference type="GO" id="GO:0007165">
    <property type="term" value="P:signal transduction"/>
    <property type="evidence" value="ECO:0007669"/>
    <property type="project" value="UniProtKB-KW"/>
</dbReference>
<evidence type="ECO:0000259" key="9">
    <source>
        <dbReference type="PROSITE" id="PS50111"/>
    </source>
</evidence>
<keyword evidence="7 8" id="KW-0807">Transducer</keyword>
<dbReference type="PANTHER" id="PTHR32089">
    <property type="entry name" value="METHYL-ACCEPTING CHEMOTAXIS PROTEIN MCPB"/>
    <property type="match status" value="1"/>
</dbReference>
<dbReference type="SUPFAM" id="SSF58104">
    <property type="entry name" value="Methyl-accepting chemotaxis protein (MCP) signaling domain"/>
    <property type="match status" value="1"/>
</dbReference>
<evidence type="ECO:0000256" key="2">
    <source>
        <dbReference type="ARBA" id="ARBA00022475"/>
    </source>
</evidence>
<keyword evidence="11" id="KW-1185">Reference proteome</keyword>
<proteinExistence type="predicted"/>
<keyword evidence="5" id="KW-1133">Transmembrane helix</keyword>
<evidence type="ECO:0000256" key="5">
    <source>
        <dbReference type="ARBA" id="ARBA00022989"/>
    </source>
</evidence>
<dbReference type="PROSITE" id="PS50111">
    <property type="entry name" value="CHEMOTAXIS_TRANSDUC_2"/>
    <property type="match status" value="1"/>
</dbReference>
<dbReference type="KEGG" id="pthv:CE140_08525"/>
<dbReference type="SMART" id="SM00283">
    <property type="entry name" value="MA"/>
    <property type="match status" value="1"/>
</dbReference>
<evidence type="ECO:0000256" key="7">
    <source>
        <dbReference type="ARBA" id="ARBA00023224"/>
    </source>
</evidence>
<dbReference type="AlphaFoldDB" id="A0A2Z4ZPM8"/>
<evidence type="ECO:0000256" key="6">
    <source>
        <dbReference type="ARBA" id="ARBA00023136"/>
    </source>
</evidence>